<gene>
    <name evidence="5" type="ORF">XD57_1000</name>
</gene>
<feature type="non-terminal residue" evidence="5">
    <location>
        <position position="124"/>
    </location>
</feature>
<dbReference type="Pfam" id="PF00005">
    <property type="entry name" value="ABC_tran"/>
    <property type="match status" value="1"/>
</dbReference>
<organism evidence="5 6">
    <name type="scientific">Thermotoga petrophila</name>
    <dbReference type="NCBI Taxonomy" id="93929"/>
    <lineage>
        <taxon>Bacteria</taxon>
        <taxon>Thermotogati</taxon>
        <taxon>Thermotogota</taxon>
        <taxon>Thermotogae</taxon>
        <taxon>Thermotogales</taxon>
        <taxon>Thermotogaceae</taxon>
        <taxon>Thermotoga</taxon>
    </lineage>
</organism>
<dbReference type="GO" id="GO:0016887">
    <property type="term" value="F:ATP hydrolysis activity"/>
    <property type="evidence" value="ECO:0007669"/>
    <property type="project" value="InterPro"/>
</dbReference>
<feature type="domain" description="ABC transporter" evidence="4">
    <location>
        <begin position="20"/>
        <end position="119"/>
    </location>
</feature>
<evidence type="ECO:0000259" key="4">
    <source>
        <dbReference type="Pfam" id="PF00005"/>
    </source>
</evidence>
<dbReference type="SUPFAM" id="SSF52540">
    <property type="entry name" value="P-loop containing nucleoside triphosphate hydrolases"/>
    <property type="match status" value="1"/>
</dbReference>
<evidence type="ECO:0000313" key="6">
    <source>
        <dbReference type="Proteomes" id="UP000058636"/>
    </source>
</evidence>
<dbReference type="GO" id="GO:0005524">
    <property type="term" value="F:ATP binding"/>
    <property type="evidence" value="ECO:0007669"/>
    <property type="project" value="UniProtKB-KW"/>
</dbReference>
<evidence type="ECO:0000256" key="2">
    <source>
        <dbReference type="ARBA" id="ARBA00022967"/>
    </source>
</evidence>
<dbReference type="Gene3D" id="3.40.50.300">
    <property type="entry name" value="P-loop containing nucleotide triphosphate hydrolases"/>
    <property type="match status" value="1"/>
</dbReference>
<comment type="caution">
    <text evidence="5">The sequence shown here is derived from an EMBL/GenBank/DDBJ whole genome shotgun (WGS) entry which is preliminary data.</text>
</comment>
<dbReference type="GO" id="GO:0055052">
    <property type="term" value="C:ATP-binding cassette (ABC) transporter complex, substrate-binding subunit-containing"/>
    <property type="evidence" value="ECO:0007669"/>
    <property type="project" value="TreeGrafter"/>
</dbReference>
<keyword evidence="5" id="KW-0547">Nucleotide-binding</keyword>
<evidence type="ECO:0000256" key="1">
    <source>
        <dbReference type="ARBA" id="ARBA00022475"/>
    </source>
</evidence>
<protein>
    <submittedName>
        <fullName evidence="5">Sugar ABC transporter, ATP-binding protein</fullName>
    </submittedName>
</protein>
<dbReference type="PANTHER" id="PTHR43875:SF15">
    <property type="entry name" value="TREHALOSE IMPORT ATP-BINDING PROTEIN SUGC"/>
    <property type="match status" value="1"/>
</dbReference>
<dbReference type="InterPro" id="IPR027417">
    <property type="entry name" value="P-loop_NTPase"/>
</dbReference>
<reference evidence="5 6" key="1">
    <citation type="journal article" date="2015" name="MBio">
        <title>Genome-Resolved Metagenomic Analysis Reveals Roles for Candidate Phyla and Other Microbial Community Members in Biogeochemical Transformations in Oil Reservoirs.</title>
        <authorList>
            <person name="Hu P."/>
            <person name="Tom L."/>
            <person name="Singh A."/>
            <person name="Thomas B.C."/>
            <person name="Baker B.J."/>
            <person name="Piceno Y.M."/>
            <person name="Andersen G.L."/>
            <person name="Banfield J.F."/>
        </authorList>
    </citation>
    <scope>NUCLEOTIDE SEQUENCE [LARGE SCALE GENOMIC DNA]</scope>
    <source>
        <strain evidence="5">46_26</strain>
    </source>
</reference>
<dbReference type="InterPro" id="IPR047641">
    <property type="entry name" value="ABC_transpr_MalK/UgpC-like"/>
</dbReference>
<dbReference type="AlphaFoldDB" id="A0A101EQA5"/>
<name>A0A101EQA5_9THEM</name>
<evidence type="ECO:0000256" key="3">
    <source>
        <dbReference type="ARBA" id="ARBA00023136"/>
    </source>
</evidence>
<proteinExistence type="predicted"/>
<sequence length="124" mass="13953">MPSIRVVNLKKYFGKVKAVDGVSFEVKDGEFVALLGPSGCGKTTTLLTLAGIYKPTSGEIYFDDVLVNDVPPKYREVGMVFQNYALYPHMTVFENIAFPLRARKIPKEEIEKRVVEIARKLLID</sequence>
<dbReference type="EMBL" id="LGFG01000077">
    <property type="protein sequence ID" value="KUK22908.1"/>
    <property type="molecule type" value="Genomic_DNA"/>
</dbReference>
<dbReference type="Proteomes" id="UP000058636">
    <property type="component" value="Unassembled WGS sequence"/>
</dbReference>
<keyword evidence="2" id="KW-1278">Translocase</keyword>
<dbReference type="InterPro" id="IPR003439">
    <property type="entry name" value="ABC_transporter-like_ATP-bd"/>
</dbReference>
<dbReference type="PANTHER" id="PTHR43875">
    <property type="entry name" value="MALTODEXTRIN IMPORT ATP-BINDING PROTEIN MSMX"/>
    <property type="match status" value="1"/>
</dbReference>
<keyword evidence="5" id="KW-0067">ATP-binding</keyword>
<keyword evidence="1" id="KW-1003">Cell membrane</keyword>
<keyword evidence="3" id="KW-0472">Membrane</keyword>
<evidence type="ECO:0000313" key="5">
    <source>
        <dbReference type="EMBL" id="KUK22908.1"/>
    </source>
</evidence>
<accession>A0A101EQA5</accession>